<proteinExistence type="predicted"/>
<comment type="caution">
    <text evidence="1">The sequence shown here is derived from an EMBL/GenBank/DDBJ whole genome shotgun (WGS) entry which is preliminary data.</text>
</comment>
<organism evidence="1 2">
    <name type="scientific">Negadavirga shengliensis</name>
    <dbReference type="NCBI Taxonomy" id="1389218"/>
    <lineage>
        <taxon>Bacteria</taxon>
        <taxon>Pseudomonadati</taxon>
        <taxon>Bacteroidota</taxon>
        <taxon>Cytophagia</taxon>
        <taxon>Cytophagales</taxon>
        <taxon>Cyclobacteriaceae</taxon>
        <taxon>Negadavirga</taxon>
    </lineage>
</organism>
<dbReference type="Proteomes" id="UP001595818">
    <property type="component" value="Unassembled WGS sequence"/>
</dbReference>
<sequence>MKILYIILMLNICVSLECTKAQGQQIDRDRMKRDIKVAEAVLETLFERKSGIMIGRGEQAGYSQYLPGYGVLLHLPPSNSYFVVSGDARLFGANRPHKEAKSSGVYHTPKRVIEDKNKTMSYSAFPSANDSISQRRSEKIKERVTVFLLDYGDLIGQLGEEDKILVVEDRSPFDWNFVMPSRVSSEMINKKGRFSAEIKKGDLSAYKNGKISREEAASRIRFVDKFMESDMEQDLELLANIFDRLYRPDLSKTFYYNGYASYDRIPNLGVIYYLNMFTTQDKNLYMFVFPSDETEIKKKEDETEPDDLDAQYPVFLEELKDNILTYGRTVHSLAPEEMMIFQVKMTHCTDCNIPEMLKISIKTSDLMAFDQGKISRKTAKERFQIEEDGNS</sequence>
<keyword evidence="2" id="KW-1185">Reference proteome</keyword>
<accession>A0ABV9SX35</accession>
<gene>
    <name evidence="1" type="ORF">ACFPFU_04540</name>
</gene>
<dbReference type="RefSeq" id="WP_377061956.1">
    <property type="nucleotide sequence ID" value="NZ_JBHSJJ010000002.1"/>
</dbReference>
<protein>
    <submittedName>
        <fullName evidence="1">Uncharacterized protein</fullName>
    </submittedName>
</protein>
<evidence type="ECO:0000313" key="2">
    <source>
        <dbReference type="Proteomes" id="UP001595818"/>
    </source>
</evidence>
<reference evidence="2" key="1">
    <citation type="journal article" date="2019" name="Int. J. Syst. Evol. Microbiol.">
        <title>The Global Catalogue of Microorganisms (GCM) 10K type strain sequencing project: providing services to taxonomists for standard genome sequencing and annotation.</title>
        <authorList>
            <consortium name="The Broad Institute Genomics Platform"/>
            <consortium name="The Broad Institute Genome Sequencing Center for Infectious Disease"/>
            <person name="Wu L."/>
            <person name="Ma J."/>
        </authorList>
    </citation>
    <scope>NUCLEOTIDE SEQUENCE [LARGE SCALE GENOMIC DNA]</scope>
    <source>
        <strain evidence="2">CGMCC 4.7466</strain>
    </source>
</reference>
<dbReference type="EMBL" id="JBHSJJ010000002">
    <property type="protein sequence ID" value="MFC4870943.1"/>
    <property type="molecule type" value="Genomic_DNA"/>
</dbReference>
<evidence type="ECO:0000313" key="1">
    <source>
        <dbReference type="EMBL" id="MFC4870943.1"/>
    </source>
</evidence>
<name>A0ABV9SX35_9BACT</name>